<dbReference type="Pfam" id="PF09335">
    <property type="entry name" value="VTT_dom"/>
    <property type="match status" value="1"/>
</dbReference>
<keyword evidence="1" id="KW-0812">Transmembrane</keyword>
<dbReference type="InterPro" id="IPR051311">
    <property type="entry name" value="DedA_domain"/>
</dbReference>
<feature type="transmembrane region" description="Helical" evidence="1">
    <location>
        <begin position="166"/>
        <end position="187"/>
    </location>
</feature>
<feature type="transmembrane region" description="Helical" evidence="1">
    <location>
        <begin position="12"/>
        <end position="35"/>
    </location>
</feature>
<comment type="caution">
    <text evidence="3">The sequence shown here is derived from an EMBL/GenBank/DDBJ whole genome shotgun (WGS) entry which is preliminary data.</text>
</comment>
<keyword evidence="1" id="KW-0472">Membrane</keyword>
<organism evidence="3 4">
    <name type="scientific">Neoaquamicrobium microcysteis</name>
    <dbReference type="NCBI Taxonomy" id="2682781"/>
    <lineage>
        <taxon>Bacteria</taxon>
        <taxon>Pseudomonadati</taxon>
        <taxon>Pseudomonadota</taxon>
        <taxon>Alphaproteobacteria</taxon>
        <taxon>Hyphomicrobiales</taxon>
        <taxon>Phyllobacteriaceae</taxon>
        <taxon>Neoaquamicrobium</taxon>
    </lineage>
</organism>
<reference evidence="3 4" key="1">
    <citation type="submission" date="2019-08" db="EMBL/GenBank/DDBJ databases">
        <authorList>
            <person name="Seo Y.L."/>
        </authorList>
    </citation>
    <scope>NUCLEOTIDE SEQUENCE [LARGE SCALE GENOMIC DNA]</scope>
    <source>
        <strain evidence="3 4">MaA-C15</strain>
    </source>
</reference>
<accession>A0A5D4GZA4</accession>
<dbReference type="GO" id="GO:0005886">
    <property type="term" value="C:plasma membrane"/>
    <property type="evidence" value="ECO:0007669"/>
    <property type="project" value="TreeGrafter"/>
</dbReference>
<evidence type="ECO:0000313" key="4">
    <source>
        <dbReference type="Proteomes" id="UP000323258"/>
    </source>
</evidence>
<name>A0A5D4GZA4_9HYPH</name>
<dbReference type="PANTHER" id="PTHR42709:SF2">
    <property type="entry name" value="INNER MEMBRANE PROTEIN YOHD"/>
    <property type="match status" value="1"/>
</dbReference>
<feature type="transmembrane region" description="Helical" evidence="1">
    <location>
        <begin position="125"/>
        <end position="146"/>
    </location>
</feature>
<dbReference type="AlphaFoldDB" id="A0A5D4GZA4"/>
<keyword evidence="1" id="KW-1133">Transmembrane helix</keyword>
<dbReference type="OrthoDB" id="948134at2"/>
<feature type="transmembrane region" description="Helical" evidence="1">
    <location>
        <begin position="41"/>
        <end position="63"/>
    </location>
</feature>
<gene>
    <name evidence="3" type="ORF">FY036_06595</name>
</gene>
<reference evidence="3 4" key="2">
    <citation type="submission" date="2019-09" db="EMBL/GenBank/DDBJ databases">
        <title>Mesorhizobium sp. MaA-C15 isolated from Microcystis aeruginosa.</title>
        <authorList>
            <person name="Jeong S.E."/>
            <person name="Jin H.M."/>
            <person name="Jeon C.O."/>
        </authorList>
    </citation>
    <scope>NUCLEOTIDE SEQUENCE [LARGE SCALE GENOMIC DNA]</scope>
    <source>
        <strain evidence="3 4">MaA-C15</strain>
    </source>
</reference>
<evidence type="ECO:0000313" key="3">
    <source>
        <dbReference type="EMBL" id="TYR33718.1"/>
    </source>
</evidence>
<sequence>MTDAIHLLIERYGLIAVFLGCVAEGESAAVLAGFFAHQHVFNAAGAFLAVFGGAFLGDALFFMAGRRFAAHPFVVRQAARPGFSRALELVAKRPATYVMLNRYAYGFRLVGGVAAGLSSIPAGKFVALNAVSSAVWAVLFLGAGYLLGAGAEQLVGQELARHERLLIGLGIGLVTTLLAAVAAHHYARRAKG</sequence>
<dbReference type="Proteomes" id="UP000323258">
    <property type="component" value="Unassembled WGS sequence"/>
</dbReference>
<dbReference type="RefSeq" id="WP_148913924.1">
    <property type="nucleotide sequence ID" value="NZ_VSZS01000058.1"/>
</dbReference>
<dbReference type="PANTHER" id="PTHR42709">
    <property type="entry name" value="ALKALINE PHOSPHATASE LIKE PROTEIN"/>
    <property type="match status" value="1"/>
</dbReference>
<dbReference type="EMBL" id="VSZS01000058">
    <property type="protein sequence ID" value="TYR33718.1"/>
    <property type="molecule type" value="Genomic_DNA"/>
</dbReference>
<keyword evidence="4" id="KW-1185">Reference proteome</keyword>
<protein>
    <submittedName>
        <fullName evidence="3">DedA family protein</fullName>
    </submittedName>
</protein>
<proteinExistence type="predicted"/>
<dbReference type="InterPro" id="IPR032816">
    <property type="entry name" value="VTT_dom"/>
</dbReference>
<evidence type="ECO:0000259" key="2">
    <source>
        <dbReference type="Pfam" id="PF09335"/>
    </source>
</evidence>
<feature type="domain" description="VTT" evidence="2">
    <location>
        <begin position="28"/>
        <end position="145"/>
    </location>
</feature>
<evidence type="ECO:0000256" key="1">
    <source>
        <dbReference type="SAM" id="Phobius"/>
    </source>
</evidence>